<sequence>MVTLEQAKNYTKVDGDDDDNLILQLIEISQIYIDGLVGEGYKVEQNYVRLADLLQLLIISDMYDNRSLVVNSKDMNKIAHGILDKLSNYTVTT</sequence>
<accession>A0AA42DN67</accession>
<dbReference type="InterPro" id="IPR006450">
    <property type="entry name" value="Phage_HK97_gp6-like"/>
</dbReference>
<organism evidence="1 2">
    <name type="scientific">Holtiella tumoricola</name>
    <dbReference type="NCBI Taxonomy" id="3018743"/>
    <lineage>
        <taxon>Bacteria</taxon>
        <taxon>Bacillati</taxon>
        <taxon>Bacillota</taxon>
        <taxon>Clostridia</taxon>
        <taxon>Lachnospirales</taxon>
        <taxon>Cellulosilyticaceae</taxon>
        <taxon>Holtiella</taxon>
    </lineage>
</organism>
<evidence type="ECO:0000313" key="1">
    <source>
        <dbReference type="EMBL" id="MDA3732114.1"/>
    </source>
</evidence>
<dbReference type="EMBL" id="JAQIFT010000045">
    <property type="protein sequence ID" value="MDA3732114.1"/>
    <property type="molecule type" value="Genomic_DNA"/>
</dbReference>
<reference evidence="1" key="1">
    <citation type="journal article" date="2023" name="Int. J. Syst. Evol. Microbiol.">
        <title>&lt;i&gt;Holtiella tumoricola&lt;/i&gt; gen. nov. sp. nov., isolated from a human clinical sample.</title>
        <authorList>
            <person name="Allen-Vercoe E."/>
            <person name="Daigneault M.C."/>
            <person name="Vancuren S.J."/>
            <person name="Cochrane K."/>
            <person name="O'Neal L.L."/>
            <person name="Sankaranarayanan K."/>
            <person name="Lawson P.A."/>
        </authorList>
    </citation>
    <scope>NUCLEOTIDE SEQUENCE</scope>
    <source>
        <strain evidence="1">CC70A</strain>
    </source>
</reference>
<dbReference type="Proteomes" id="UP001169242">
    <property type="component" value="Unassembled WGS sequence"/>
</dbReference>
<dbReference type="Gene3D" id="1.10.3230.30">
    <property type="entry name" value="Phage gp6-like head-tail connector protein"/>
    <property type="match status" value="1"/>
</dbReference>
<dbReference type="RefSeq" id="WP_271012427.1">
    <property type="nucleotide sequence ID" value="NZ_JAQIFT010000045.1"/>
</dbReference>
<dbReference type="CDD" id="cd08054">
    <property type="entry name" value="gp6"/>
    <property type="match status" value="1"/>
</dbReference>
<protein>
    <submittedName>
        <fullName evidence="1">Head-tail connector protein</fullName>
    </submittedName>
</protein>
<dbReference type="AlphaFoldDB" id="A0AA42DN67"/>
<name>A0AA42DN67_9FIRM</name>
<comment type="caution">
    <text evidence="1">The sequence shown here is derived from an EMBL/GenBank/DDBJ whole genome shotgun (WGS) entry which is preliminary data.</text>
</comment>
<proteinExistence type="predicted"/>
<dbReference type="NCBIfam" id="TIGR01560">
    <property type="entry name" value="put_DNA_pack"/>
    <property type="match status" value="1"/>
</dbReference>
<gene>
    <name evidence="1" type="ORF">PBV87_11530</name>
</gene>
<keyword evidence="2" id="KW-1185">Reference proteome</keyword>
<evidence type="ECO:0000313" key="2">
    <source>
        <dbReference type="Proteomes" id="UP001169242"/>
    </source>
</evidence>